<reference evidence="2 3" key="1">
    <citation type="submission" date="2019-10" db="EMBL/GenBank/DDBJ databases">
        <title>Two novel species isolated from a subtropical stream in China.</title>
        <authorList>
            <person name="Lu H."/>
        </authorList>
    </citation>
    <scope>NUCLEOTIDE SEQUENCE [LARGE SCALE GENOMIC DNA]</scope>
    <source>
        <strain evidence="2 3">FT103W</strain>
    </source>
</reference>
<keyword evidence="3" id="KW-1185">Reference proteome</keyword>
<name>A0A843SNZ8_9BURK</name>
<keyword evidence="1" id="KW-1133">Transmembrane helix</keyword>
<evidence type="ECO:0000313" key="3">
    <source>
        <dbReference type="Proteomes" id="UP000444318"/>
    </source>
</evidence>
<evidence type="ECO:0000256" key="1">
    <source>
        <dbReference type="SAM" id="Phobius"/>
    </source>
</evidence>
<dbReference type="Proteomes" id="UP000444318">
    <property type="component" value="Unassembled WGS sequence"/>
</dbReference>
<organism evidence="2 3">
    <name type="scientific">Rugamonas rivuli</name>
    <dbReference type="NCBI Taxonomy" id="2743358"/>
    <lineage>
        <taxon>Bacteria</taxon>
        <taxon>Pseudomonadati</taxon>
        <taxon>Pseudomonadota</taxon>
        <taxon>Betaproteobacteria</taxon>
        <taxon>Burkholderiales</taxon>
        <taxon>Oxalobacteraceae</taxon>
        <taxon>Telluria group</taxon>
        <taxon>Rugamonas</taxon>
    </lineage>
</organism>
<dbReference type="AlphaFoldDB" id="A0A843SNZ8"/>
<feature type="transmembrane region" description="Helical" evidence="1">
    <location>
        <begin position="30"/>
        <end position="46"/>
    </location>
</feature>
<dbReference type="EMBL" id="WHUF01000012">
    <property type="protein sequence ID" value="MQA23584.1"/>
    <property type="molecule type" value="Genomic_DNA"/>
</dbReference>
<proteinExistence type="predicted"/>
<keyword evidence="1" id="KW-0812">Transmembrane</keyword>
<keyword evidence="1" id="KW-0472">Membrane</keyword>
<sequence>MLDRLALLIVGIICAWLAWASLHFGGEPMTGLVMAVVLVAYAVDNFQLRRQVRQLLVDRENREKREKEVGLKRLMRGLLAVRDQRKEN</sequence>
<evidence type="ECO:0000313" key="2">
    <source>
        <dbReference type="EMBL" id="MQA23584.1"/>
    </source>
</evidence>
<accession>A0A843SNZ8</accession>
<gene>
    <name evidence="2" type="ORF">GEV01_29085</name>
</gene>
<protein>
    <submittedName>
        <fullName evidence="2">Uncharacterized protein</fullName>
    </submittedName>
</protein>
<comment type="caution">
    <text evidence="2">The sequence shown here is derived from an EMBL/GenBank/DDBJ whole genome shotgun (WGS) entry which is preliminary data.</text>
</comment>
<dbReference type="RefSeq" id="WP_152809692.1">
    <property type="nucleotide sequence ID" value="NZ_WHUF01000012.1"/>
</dbReference>